<comment type="subcellular location">
    <subcellularLocation>
        <location evidence="1 6">Cell membrane</location>
        <topology evidence="1 6">Multi-pass membrane protein</topology>
    </subcellularLocation>
</comment>
<organism evidence="7 8">
    <name type="scientific">Salinisphaera hydrothermalis (strain C41B8)</name>
    <dbReference type="NCBI Taxonomy" id="1304275"/>
    <lineage>
        <taxon>Bacteria</taxon>
        <taxon>Pseudomonadati</taxon>
        <taxon>Pseudomonadota</taxon>
        <taxon>Gammaproteobacteria</taxon>
        <taxon>Salinisphaerales</taxon>
        <taxon>Salinisphaeraceae</taxon>
        <taxon>Salinisphaera</taxon>
    </lineage>
</organism>
<comment type="function">
    <text evidence="6">Involved in arsenical resistance. Thought to form the channel of an arsenite pump.</text>
</comment>
<accession>A0A084IGG7</accession>
<proteinExistence type="inferred from homology"/>
<evidence type="ECO:0000256" key="5">
    <source>
        <dbReference type="ARBA" id="ARBA00023136"/>
    </source>
</evidence>
<dbReference type="GO" id="GO:0005886">
    <property type="term" value="C:plasma membrane"/>
    <property type="evidence" value="ECO:0007669"/>
    <property type="project" value="UniProtKB-SubCell"/>
</dbReference>
<name>A0A084IGG7_SALHC</name>
<dbReference type="eggNOG" id="COG1055">
    <property type="taxonomic scope" value="Bacteria"/>
</dbReference>
<evidence type="ECO:0000313" key="8">
    <source>
        <dbReference type="Proteomes" id="UP000028302"/>
    </source>
</evidence>
<keyword evidence="3 6" id="KW-0812">Transmembrane</keyword>
<gene>
    <name evidence="7" type="ORF">C41B8_18206</name>
</gene>
<keyword evidence="6" id="KW-0813">Transport</keyword>
<keyword evidence="2" id="KW-1003">Cell membrane</keyword>
<dbReference type="NCBIfam" id="TIGR00935">
    <property type="entry name" value="2a45"/>
    <property type="match status" value="1"/>
</dbReference>
<dbReference type="GO" id="GO:0008490">
    <property type="term" value="F:arsenite secondary active transmembrane transporter activity"/>
    <property type="evidence" value="ECO:0007669"/>
    <property type="project" value="TreeGrafter"/>
</dbReference>
<dbReference type="GO" id="GO:0042960">
    <property type="term" value="F:antimonite secondary active transmembrane transporter activity"/>
    <property type="evidence" value="ECO:0007669"/>
    <property type="project" value="TreeGrafter"/>
</dbReference>
<keyword evidence="8" id="KW-1185">Reference proteome</keyword>
<dbReference type="NCBIfam" id="NF011980">
    <property type="entry name" value="PRK15445.1"/>
    <property type="match status" value="1"/>
</dbReference>
<dbReference type="RefSeq" id="WP_037341514.1">
    <property type="nucleotide sequence ID" value="NZ_APNK01000052.1"/>
</dbReference>
<reference evidence="7 8" key="1">
    <citation type="submission" date="2013-03" db="EMBL/GenBank/DDBJ databases">
        <title>Salinisphaera hydrothermalis C41B8 Genome Sequencing.</title>
        <authorList>
            <person name="Li C."/>
            <person name="Lai Q."/>
            <person name="Shao Z."/>
        </authorList>
    </citation>
    <scope>NUCLEOTIDE SEQUENCE [LARGE SCALE GENOMIC DNA]</scope>
    <source>
        <strain evidence="7 8">C41B8</strain>
    </source>
</reference>
<dbReference type="STRING" id="1304275.C41B8_18206"/>
<comment type="caution">
    <text evidence="7">The sequence shown here is derived from an EMBL/GenBank/DDBJ whole genome shotgun (WGS) entry which is preliminary data.</text>
</comment>
<feature type="transmembrane region" description="Helical" evidence="6">
    <location>
        <begin position="153"/>
        <end position="173"/>
    </location>
</feature>
<feature type="transmembrane region" description="Helical" evidence="6">
    <location>
        <begin position="276"/>
        <end position="299"/>
    </location>
</feature>
<dbReference type="InterPro" id="IPR000802">
    <property type="entry name" value="Arsenical_pump_ArsB"/>
</dbReference>
<dbReference type="PATRIC" id="fig|1304275.5.peg.3719"/>
<evidence type="ECO:0000256" key="6">
    <source>
        <dbReference type="RuleBase" id="RU004993"/>
    </source>
</evidence>
<keyword evidence="5 6" id="KW-0472">Membrane</keyword>
<sequence>MTFIALAIFVATLALVIVQPRGLGIGWSATAGALVALAAGVVSLDDVATVWGIVWNATLTFVAIIIISLLLDEAGWFRWAALHVGRAGAGRGRRLLVLVMLLGALVAAVFANDGAALILTPIVFEMLVALGFSSGTTLAFVMAAGFIADTASLPLVISNLTNIIVADMFGLGVGRYALVMVPVDLVAIGASIAVVLWFFRRDVPATYEAEHALSDPREAIADRAVFMAGWWVLGVLLAGLVAADWFGLPVCVIAIAAAVLLLAVAARSPAIHHRRVLLQAPWQIVVFSLGMYIVVFGLVNTGLTDWLAQGLQYLAATNVWLASVATGVLSAVLSAVMNNLPTVLVVALATQAAHASGLMHEAMVYANVVGVDLGPKLTPIGSLATLLWLHVLERRGLSISWSQYCRIGFVLTVPVLLISLSALAGWLWLLRVLGG</sequence>
<feature type="transmembrane region" description="Helical" evidence="6">
    <location>
        <begin position="179"/>
        <end position="199"/>
    </location>
</feature>
<protein>
    <recommendedName>
        <fullName evidence="6">Arsenical pump membrane protein</fullName>
    </recommendedName>
</protein>
<dbReference type="Proteomes" id="UP000028302">
    <property type="component" value="Unassembled WGS sequence"/>
</dbReference>
<dbReference type="OrthoDB" id="9774335at2"/>
<feature type="transmembrane region" description="Helical" evidence="6">
    <location>
        <begin position="220"/>
        <end position="240"/>
    </location>
</feature>
<evidence type="ECO:0000256" key="3">
    <source>
        <dbReference type="ARBA" id="ARBA00022692"/>
    </source>
</evidence>
<dbReference type="GO" id="GO:0046685">
    <property type="term" value="P:response to arsenic-containing substance"/>
    <property type="evidence" value="ECO:0007669"/>
    <property type="project" value="UniProtKB-KW"/>
</dbReference>
<evidence type="ECO:0000256" key="2">
    <source>
        <dbReference type="ARBA" id="ARBA00022475"/>
    </source>
</evidence>
<feature type="transmembrane region" description="Helical" evidence="6">
    <location>
        <begin position="92"/>
        <end position="111"/>
    </location>
</feature>
<evidence type="ECO:0000256" key="1">
    <source>
        <dbReference type="ARBA" id="ARBA00004651"/>
    </source>
</evidence>
<keyword evidence="6" id="KW-0059">Arsenical resistance</keyword>
<dbReference type="PRINTS" id="PR00758">
    <property type="entry name" value="ARSENICPUMP"/>
</dbReference>
<feature type="transmembrane region" description="Helical" evidence="6">
    <location>
        <begin position="319"/>
        <end position="336"/>
    </location>
</feature>
<dbReference type="AlphaFoldDB" id="A0A084IGG7"/>
<dbReference type="EMBL" id="APNK01000052">
    <property type="protein sequence ID" value="KEZ75801.1"/>
    <property type="molecule type" value="Genomic_DNA"/>
</dbReference>
<dbReference type="CDD" id="cd01118">
    <property type="entry name" value="ArsB_permease"/>
    <property type="match status" value="1"/>
</dbReference>
<comment type="similarity">
    <text evidence="6">Belongs to the ArsB family.</text>
</comment>
<feature type="transmembrane region" description="Helical" evidence="6">
    <location>
        <begin position="246"/>
        <end position="264"/>
    </location>
</feature>
<feature type="transmembrane region" description="Helical" evidence="6">
    <location>
        <begin position="117"/>
        <end position="141"/>
    </location>
</feature>
<feature type="transmembrane region" description="Helical" evidence="6">
    <location>
        <begin position="404"/>
        <end position="429"/>
    </location>
</feature>
<dbReference type="PANTHER" id="PTHR43302">
    <property type="entry name" value="TRANSPORTER ARSB-RELATED"/>
    <property type="match status" value="1"/>
</dbReference>
<evidence type="ECO:0000256" key="4">
    <source>
        <dbReference type="ARBA" id="ARBA00022989"/>
    </source>
</evidence>
<keyword evidence="4 6" id="KW-1133">Transmembrane helix</keyword>
<dbReference type="PANTHER" id="PTHR43302:SF5">
    <property type="entry name" value="TRANSPORTER ARSB-RELATED"/>
    <property type="match status" value="1"/>
</dbReference>
<comment type="caution">
    <text evidence="6">Lacks conserved residue(s) required for the propagation of feature annotation.</text>
</comment>
<evidence type="ECO:0000313" key="7">
    <source>
        <dbReference type="EMBL" id="KEZ75801.1"/>
    </source>
</evidence>
<dbReference type="Pfam" id="PF02040">
    <property type="entry name" value="ArsB"/>
    <property type="match status" value="1"/>
</dbReference>
<feature type="transmembrane region" description="Helical" evidence="6">
    <location>
        <begin position="49"/>
        <end position="71"/>
    </location>
</feature>